<dbReference type="Proteomes" id="UP000033632">
    <property type="component" value="Unassembled WGS sequence"/>
</dbReference>
<feature type="domain" description="Sialidase" evidence="1">
    <location>
        <begin position="130"/>
        <end position="339"/>
    </location>
</feature>
<gene>
    <name evidence="2" type="ORF">VE25_01265</name>
</gene>
<dbReference type="Gene3D" id="2.120.10.10">
    <property type="match status" value="1"/>
</dbReference>
<dbReference type="EMBL" id="JZEX01000022">
    <property type="protein sequence ID" value="KKB13574.1"/>
    <property type="molecule type" value="Genomic_DNA"/>
</dbReference>
<dbReference type="PATRIC" id="fig|443610.3.peg.2714"/>
<dbReference type="InterPro" id="IPR036278">
    <property type="entry name" value="Sialidase_sf"/>
</dbReference>
<dbReference type="InterPro" id="IPR011040">
    <property type="entry name" value="Sialidase"/>
</dbReference>
<name>A0A0F5FXJ6_9HYPH</name>
<proteinExistence type="predicted"/>
<dbReference type="SUPFAM" id="SSF50939">
    <property type="entry name" value="Sialidases"/>
    <property type="match status" value="1"/>
</dbReference>
<evidence type="ECO:0000313" key="2">
    <source>
        <dbReference type="EMBL" id="KKB13574.1"/>
    </source>
</evidence>
<organism evidence="2 3">
    <name type="scientific">Devosia geojensis</name>
    <dbReference type="NCBI Taxonomy" id="443610"/>
    <lineage>
        <taxon>Bacteria</taxon>
        <taxon>Pseudomonadati</taxon>
        <taxon>Pseudomonadota</taxon>
        <taxon>Alphaproteobacteria</taxon>
        <taxon>Hyphomicrobiales</taxon>
        <taxon>Devosiaceae</taxon>
        <taxon>Devosia</taxon>
    </lineage>
</organism>
<keyword evidence="3" id="KW-1185">Reference proteome</keyword>
<dbReference type="CDD" id="cd15482">
    <property type="entry name" value="Sialidase_non-viral"/>
    <property type="match status" value="1"/>
</dbReference>
<evidence type="ECO:0000259" key="1">
    <source>
        <dbReference type="Pfam" id="PF13088"/>
    </source>
</evidence>
<accession>A0A0F5FXJ6</accession>
<comment type="caution">
    <text evidence="2">The sequence shown here is derived from an EMBL/GenBank/DDBJ whole genome shotgun (WGS) entry which is preliminary data.</text>
</comment>
<dbReference type="STRING" id="443610.VE25_01265"/>
<reference evidence="2 3" key="1">
    <citation type="submission" date="2015-03" db="EMBL/GenBank/DDBJ databases">
        <authorList>
            <person name="Hassan Y.I."/>
            <person name="Lepp D."/>
            <person name="Li X.-Z."/>
            <person name="Zhou T."/>
        </authorList>
    </citation>
    <scope>NUCLEOTIDE SEQUENCE [LARGE SCALE GENOMIC DNA]</scope>
    <source>
        <strain evidence="2 3">BD-c194</strain>
    </source>
</reference>
<dbReference type="AlphaFoldDB" id="A0A0F5FXJ6"/>
<dbReference type="RefSeq" id="WP_046106767.1">
    <property type="nucleotide sequence ID" value="NZ_JZEX01000022.1"/>
</dbReference>
<dbReference type="OrthoDB" id="7294637at2"/>
<dbReference type="Pfam" id="PF13088">
    <property type="entry name" value="BNR_2"/>
    <property type="match status" value="1"/>
</dbReference>
<evidence type="ECO:0000313" key="3">
    <source>
        <dbReference type="Proteomes" id="UP000033632"/>
    </source>
</evidence>
<sequence>MIEHVEIHHVPGEYAAWPANYGLWAWGDEIVAVFSQGFRGAQEGLHARDMTRPFVGRQARSLDGGRTWTAEPFTGTIPGGTSLSGDEHVVEALQSQPNIVPGRDLPQLGEPVDFTDPETIVMAARTGLDAGSISWFYVSRDRARSWQGPYRFGDFGLPGISARTDIVPLGRHDALFLLTAVKSNGREGRVFCLRTRDGARTFTFEGFVGDEPEGYAIMPASLKLADGSILCLVRCSTPGKGPDRRAWIEQYRSRDDGRTWTLEGRAVDNTGYGGNPPTLSALPDGRLLLVYGFRDAPYGMRARTSADGGRSWSADMILRDDAGMSDLGYPRTVVLADGTALTVYYYNHGAGTDRYIAGTLFTP</sequence>
<protein>
    <recommendedName>
        <fullName evidence="1">Sialidase domain-containing protein</fullName>
    </recommendedName>
</protein>